<accession>A0A9X2VQP9</accession>
<protein>
    <submittedName>
        <fullName evidence="2">Uncharacterized protein</fullName>
    </submittedName>
</protein>
<dbReference type="Proteomes" id="UP001141259">
    <property type="component" value="Unassembled WGS sequence"/>
</dbReference>
<organism evidence="2 3">
    <name type="scientific">Umezawaea endophytica</name>
    <dbReference type="NCBI Taxonomy" id="1654476"/>
    <lineage>
        <taxon>Bacteria</taxon>
        <taxon>Bacillati</taxon>
        <taxon>Actinomycetota</taxon>
        <taxon>Actinomycetes</taxon>
        <taxon>Pseudonocardiales</taxon>
        <taxon>Pseudonocardiaceae</taxon>
        <taxon>Umezawaea</taxon>
    </lineage>
</organism>
<name>A0A9X2VQP9_9PSEU</name>
<gene>
    <name evidence="2" type="ORF">NZH93_27235</name>
</gene>
<evidence type="ECO:0000256" key="1">
    <source>
        <dbReference type="SAM" id="MobiDB-lite"/>
    </source>
</evidence>
<proteinExistence type="predicted"/>
<evidence type="ECO:0000313" key="3">
    <source>
        <dbReference type="Proteomes" id="UP001141259"/>
    </source>
</evidence>
<sequence>MSVEFGVGVETSGPRAVKPSSAGRTAALAIPVDTAAPDSAGGLGRNRATEGMIPDLLEQVRGQLPGTIVVPGSTTFAVYHLPDVSAPNGDVLLVRGSTTDATQMLEVARARPRQQGAPTEVDLGNGVRGVCTQSPNSGGFLVPACAWVTVDAFGQIAPLVPLASPEPPLSTAELADVMRGMLADLP</sequence>
<evidence type="ECO:0000313" key="2">
    <source>
        <dbReference type="EMBL" id="MCS7480564.1"/>
    </source>
</evidence>
<dbReference type="AlphaFoldDB" id="A0A9X2VQP9"/>
<dbReference type="EMBL" id="JANYMP010000014">
    <property type="protein sequence ID" value="MCS7480564.1"/>
    <property type="molecule type" value="Genomic_DNA"/>
</dbReference>
<feature type="region of interest" description="Disordered" evidence="1">
    <location>
        <begin position="1"/>
        <end position="20"/>
    </location>
</feature>
<dbReference type="RefSeq" id="WP_259626058.1">
    <property type="nucleotide sequence ID" value="NZ_JANYMP010000014.1"/>
</dbReference>
<comment type="caution">
    <text evidence="2">The sequence shown here is derived from an EMBL/GenBank/DDBJ whole genome shotgun (WGS) entry which is preliminary data.</text>
</comment>
<keyword evidence="3" id="KW-1185">Reference proteome</keyword>
<reference evidence="2" key="1">
    <citation type="submission" date="2022-08" db="EMBL/GenBank/DDBJ databases">
        <authorList>
            <person name="Tistechok S."/>
            <person name="Samborskyy M."/>
            <person name="Roman I."/>
        </authorList>
    </citation>
    <scope>NUCLEOTIDE SEQUENCE</scope>
    <source>
        <strain evidence="2">DSM 103496</strain>
    </source>
</reference>